<dbReference type="AlphaFoldDB" id="A0A4Y2Q3L0"/>
<reference evidence="1 2" key="1">
    <citation type="journal article" date="2019" name="Sci. Rep.">
        <title>Orb-weaving spider Araneus ventricosus genome elucidates the spidroin gene catalogue.</title>
        <authorList>
            <person name="Kono N."/>
            <person name="Nakamura H."/>
            <person name="Ohtoshi R."/>
            <person name="Moran D.A.P."/>
            <person name="Shinohara A."/>
            <person name="Yoshida Y."/>
            <person name="Fujiwara M."/>
            <person name="Mori M."/>
            <person name="Tomita M."/>
            <person name="Arakawa K."/>
        </authorList>
    </citation>
    <scope>NUCLEOTIDE SEQUENCE [LARGE SCALE GENOMIC DNA]</scope>
</reference>
<name>A0A4Y2Q3L0_ARAVE</name>
<protein>
    <submittedName>
        <fullName evidence="1">Uncharacterized protein</fullName>
    </submittedName>
</protein>
<dbReference type="Proteomes" id="UP000499080">
    <property type="component" value="Unassembled WGS sequence"/>
</dbReference>
<dbReference type="EMBL" id="BGPR01012871">
    <property type="protein sequence ID" value="GBN58129.1"/>
    <property type="molecule type" value="Genomic_DNA"/>
</dbReference>
<keyword evidence="2" id="KW-1185">Reference proteome</keyword>
<evidence type="ECO:0000313" key="2">
    <source>
        <dbReference type="Proteomes" id="UP000499080"/>
    </source>
</evidence>
<comment type="caution">
    <text evidence="1">The sequence shown here is derived from an EMBL/GenBank/DDBJ whole genome shotgun (WGS) entry which is preliminary data.</text>
</comment>
<dbReference type="OrthoDB" id="6766291at2759"/>
<proteinExistence type="predicted"/>
<sequence>MEDFTNSEKADKHLITVLLLGTAQQLNYLDASSTGRWIERAGKVRWTLRSQDLLSIDYFLWGSFMRLQSTQLKTSFLDYPLRLQTRAKCLAAYLQTLP</sequence>
<accession>A0A4Y2Q3L0</accession>
<evidence type="ECO:0000313" key="1">
    <source>
        <dbReference type="EMBL" id="GBN58129.1"/>
    </source>
</evidence>
<organism evidence="1 2">
    <name type="scientific">Araneus ventricosus</name>
    <name type="common">Orbweaver spider</name>
    <name type="synonym">Epeira ventricosa</name>
    <dbReference type="NCBI Taxonomy" id="182803"/>
    <lineage>
        <taxon>Eukaryota</taxon>
        <taxon>Metazoa</taxon>
        <taxon>Ecdysozoa</taxon>
        <taxon>Arthropoda</taxon>
        <taxon>Chelicerata</taxon>
        <taxon>Arachnida</taxon>
        <taxon>Araneae</taxon>
        <taxon>Araneomorphae</taxon>
        <taxon>Entelegynae</taxon>
        <taxon>Araneoidea</taxon>
        <taxon>Araneidae</taxon>
        <taxon>Araneus</taxon>
    </lineage>
</organism>
<gene>
    <name evidence="1" type="ORF">AVEN_233802_1</name>
</gene>